<accession>W8F3P9</accession>
<name>W8F3P9_9BACT</name>
<dbReference type="Proteomes" id="UP000019423">
    <property type="component" value="Chromosome"/>
</dbReference>
<dbReference type="HOGENOM" id="CLU_2861692_0_0_10"/>
<dbReference type="AlphaFoldDB" id="W8F3P9"/>
<sequence>MPYYVRYLCLLMGLNLACRENARLAEAREAADASAVCYCYLRRYAAVANSAELRTSGIRTGAGH</sequence>
<protein>
    <submittedName>
        <fullName evidence="1">Uncharacterized protein</fullName>
    </submittedName>
</protein>
<gene>
    <name evidence="1" type="ORF">Hsw_3047</name>
</gene>
<dbReference type="STRING" id="1227739.Hsw_3047"/>
<evidence type="ECO:0000313" key="1">
    <source>
        <dbReference type="EMBL" id="AHJ98642.1"/>
    </source>
</evidence>
<dbReference type="PATRIC" id="fig|1227739.3.peg.3220"/>
<reference evidence="1 2" key="1">
    <citation type="submission" date="2014-01" db="EMBL/GenBank/DDBJ databases">
        <title>Complete genome sequence of ionizing-radiation resistance bacterium Hymenobacter swuensis DY53.</title>
        <authorList>
            <person name="Jung J.-H."/>
            <person name="Jeong S.-W."/>
            <person name="Joe M.-H."/>
            <person name="Cho y.-j."/>
            <person name="Kim M.-K."/>
            <person name="Lim S.-Y."/>
        </authorList>
    </citation>
    <scope>NUCLEOTIDE SEQUENCE [LARGE SCALE GENOMIC DNA]</scope>
    <source>
        <strain evidence="1 2">DY53</strain>
    </source>
</reference>
<evidence type="ECO:0000313" key="2">
    <source>
        <dbReference type="Proteomes" id="UP000019423"/>
    </source>
</evidence>
<proteinExistence type="predicted"/>
<organism evidence="1 2">
    <name type="scientific">Hymenobacter swuensis DY53</name>
    <dbReference type="NCBI Taxonomy" id="1227739"/>
    <lineage>
        <taxon>Bacteria</taxon>
        <taxon>Pseudomonadati</taxon>
        <taxon>Bacteroidota</taxon>
        <taxon>Cytophagia</taxon>
        <taxon>Cytophagales</taxon>
        <taxon>Hymenobacteraceae</taxon>
        <taxon>Hymenobacter</taxon>
    </lineage>
</organism>
<dbReference type="KEGG" id="hsw:Hsw_3047"/>
<dbReference type="EMBL" id="CP007145">
    <property type="protein sequence ID" value="AHJ98642.1"/>
    <property type="molecule type" value="Genomic_DNA"/>
</dbReference>
<keyword evidence="2" id="KW-1185">Reference proteome</keyword>